<evidence type="ECO:0000313" key="2">
    <source>
        <dbReference type="EMBL" id="CAL6004503.1"/>
    </source>
</evidence>
<name>A0AA86P1J0_9EUKA</name>
<comment type="caution">
    <text evidence="1">The sequence shown here is derived from an EMBL/GenBank/DDBJ whole genome shotgun (WGS) entry which is preliminary data.</text>
</comment>
<accession>A0AA86P1J0</accession>
<dbReference type="Proteomes" id="UP001642409">
    <property type="component" value="Unassembled WGS sequence"/>
</dbReference>
<reference evidence="1" key="1">
    <citation type="submission" date="2023-06" db="EMBL/GenBank/DDBJ databases">
        <authorList>
            <person name="Kurt Z."/>
        </authorList>
    </citation>
    <scope>NUCLEOTIDE SEQUENCE</scope>
</reference>
<evidence type="ECO:0000313" key="1">
    <source>
        <dbReference type="EMBL" id="CAI9928985.1"/>
    </source>
</evidence>
<evidence type="ECO:0000313" key="3">
    <source>
        <dbReference type="Proteomes" id="UP001642409"/>
    </source>
</evidence>
<protein>
    <submittedName>
        <fullName evidence="1">Uncharacterized protein</fullName>
    </submittedName>
</protein>
<gene>
    <name evidence="1" type="ORF">HINF_LOCUS16630</name>
    <name evidence="2" type="ORF">HINF_LOCUS18914</name>
</gene>
<dbReference type="EMBL" id="CATOUU010000424">
    <property type="protein sequence ID" value="CAI9928985.1"/>
    <property type="molecule type" value="Genomic_DNA"/>
</dbReference>
<dbReference type="AlphaFoldDB" id="A0AA86P1J0"/>
<dbReference type="EMBL" id="CAXDID020000049">
    <property type="protein sequence ID" value="CAL6004503.1"/>
    <property type="molecule type" value="Genomic_DNA"/>
</dbReference>
<proteinExistence type="predicted"/>
<organism evidence="1">
    <name type="scientific">Hexamita inflata</name>
    <dbReference type="NCBI Taxonomy" id="28002"/>
    <lineage>
        <taxon>Eukaryota</taxon>
        <taxon>Metamonada</taxon>
        <taxon>Diplomonadida</taxon>
        <taxon>Hexamitidae</taxon>
        <taxon>Hexamitinae</taxon>
        <taxon>Hexamita</taxon>
    </lineage>
</organism>
<reference evidence="2 3" key="2">
    <citation type="submission" date="2024-07" db="EMBL/GenBank/DDBJ databases">
        <authorList>
            <person name="Akdeniz Z."/>
        </authorList>
    </citation>
    <scope>NUCLEOTIDE SEQUENCE [LARGE SCALE GENOMIC DNA]</scope>
</reference>
<keyword evidence="3" id="KW-1185">Reference proteome</keyword>
<sequence length="1136" mass="132462">MTDSSKEQILRNAARLLSFTTQVCTDKGKANLVTIFKDDIIRLTCEEKKLCSLLRLYNTFHDFEPMVLVHLNEFLPLDLRYDITHDPLNVELPPILVEHMATCPELHMAPEEDQYDVFLAALNQIVSQPIAEQFKLLLSRFVKGQPETRIEVLQFIIKSAELLGDFPELLAGLLEYLNKTWYNYAVDTMKFASVQQIAMAYGVFAENVPNLDMFRRIVECIKQNKLIDTQLKWRTNLILNIKNQTKQMLTMCNTLMDQLKNQKPNQFEPKKIDGRTRKPIVSQQRPNYQQIQYQVSQNQQSDTYKNHLSELKAIIDPQDDSVEASFDVMVGHLAEFFNCKAQYSQMLDLKIPINYNLVLEVFKKINGKEMGKKICLLAETLMESPHSSIWQEAALSMLGGQNKATIQYLELDDVLELQRALTFNGEARYITEFLKKGVTFKQLQPLLTSTFNNLVFCRYQDLLDEKVISQRQLIENVIFYNSHADDNYGSDAYKPLSYVDENKVQTEYLILDQNGNVCRPLNQQSQAFTPFEKKLNNMSLFQKHKYYRKFQAEIDQTCSNSYKFQHPLRTRFYDKNNALNRQYYNAFANGHENTSALGLNPYNVSNFDQDIEKLFNEIEDANQLEEHLMRYDIYINNLKLTQLLLKAFCEEQKPSQLQLPPNCQVLLKAVISEEYFQQLQLYPSIAAPMVLERVNTHLIEMQKWRELVCGPMFSKRVNQIYFNNLDFQSRNLIEIDKKLVQCKLFQSELTARKATASLLQKKDIKPLNEEKVQYPWETDSFGLPKQYVQNQFGFQKQSDFYQNLALKASAPGCSCLYHASDEQIEFENDEQEQTNVKEIEKFVEKSQLFNRGFSLASQNSKQNKQHYCSDVHHLMIPVNQINQEAISFIKSQLSNNDTIRGKLFDNLMSLVTSGYPKLIDQSIYNFIRFLVIILDRSTLLYNISQNHLEIKNYSQLVFTQNEFDKEELTSAFDQAMLKRSLFQQIDDIWAPEDIKTQKGANDWETMQNMLLSQKPYSDVELLAIFGSQAYIGLSFKMLLRTIKRMFDDLFEGYQRIDDLINGRESIQTLMQQQTFSGFLIRIQMDDGVKTVLKSKKKHYMPLEVENVFRQASSVLNAQTIIVERIEDMLCFSEIDF</sequence>